<dbReference type="Proteomes" id="UP000198597">
    <property type="component" value="Unassembled WGS sequence"/>
</dbReference>
<organism evidence="2 3">
    <name type="scientific">Clostridium gasigenes</name>
    <dbReference type="NCBI Taxonomy" id="94869"/>
    <lineage>
        <taxon>Bacteria</taxon>
        <taxon>Bacillati</taxon>
        <taxon>Bacillota</taxon>
        <taxon>Clostridia</taxon>
        <taxon>Eubacteriales</taxon>
        <taxon>Clostridiaceae</taxon>
        <taxon>Clostridium</taxon>
    </lineage>
</organism>
<dbReference type="EMBL" id="FNJM01000001">
    <property type="protein sequence ID" value="SDO76951.1"/>
    <property type="molecule type" value="Genomic_DNA"/>
</dbReference>
<dbReference type="GO" id="GO:0009253">
    <property type="term" value="P:peptidoglycan catabolic process"/>
    <property type="evidence" value="ECO:0007669"/>
    <property type="project" value="InterPro"/>
</dbReference>
<reference evidence="2 3" key="1">
    <citation type="submission" date="2016-10" db="EMBL/GenBank/DDBJ databases">
        <authorList>
            <person name="de Groot N.N."/>
        </authorList>
    </citation>
    <scope>NUCLEOTIDE SEQUENCE [LARGE SCALE GENOMIC DNA]</scope>
    <source>
        <strain evidence="2 3">DSM 12272</strain>
    </source>
</reference>
<sequence length="264" mass="29195">MIIANRQGHTKASPGASDVLNEIIENEPLLKEVNRLLIEKGHKIVSCYPGDGIGGEEWNIGVAKANSSGAYLFFSIHFNSTRGAYGCEILTSSMDRTILPYANKILSNLQSLGFTNRGIKIRDDLAETVGIDFPTMIIEVCFIHEKDAEIYKRVGMNRVARAIANGIDNSISLTENNTKIEEEIKVENIVVFGNDIDKRGAEYLADKLQCATISKNTPYDFSRIKNVYCIGGKQGEFTGYCTKFISGASRYDTCQAVLNFIKTI</sequence>
<dbReference type="STRING" id="94869.SAMN04488529_101370"/>
<dbReference type="Gene3D" id="3.40.630.40">
    <property type="entry name" value="Zn-dependent exopeptidases"/>
    <property type="match status" value="1"/>
</dbReference>
<dbReference type="InterPro" id="IPR002508">
    <property type="entry name" value="MurNAc-LAA_cat"/>
</dbReference>
<dbReference type="SUPFAM" id="SSF53187">
    <property type="entry name" value="Zn-dependent exopeptidases"/>
    <property type="match status" value="1"/>
</dbReference>
<evidence type="ECO:0000259" key="1">
    <source>
        <dbReference type="SMART" id="SM00646"/>
    </source>
</evidence>
<name>A0A1H0M9G7_9CLOT</name>
<proteinExistence type="predicted"/>
<dbReference type="Pfam" id="PF01520">
    <property type="entry name" value="Amidase_3"/>
    <property type="match status" value="1"/>
</dbReference>
<dbReference type="CDD" id="cd02696">
    <property type="entry name" value="MurNAc-LAA"/>
    <property type="match status" value="1"/>
</dbReference>
<dbReference type="GO" id="GO:0008745">
    <property type="term" value="F:N-acetylmuramoyl-L-alanine amidase activity"/>
    <property type="evidence" value="ECO:0007669"/>
    <property type="project" value="InterPro"/>
</dbReference>
<dbReference type="OrthoDB" id="5344211at2"/>
<accession>A0A1H0M9G7</accession>
<evidence type="ECO:0000313" key="3">
    <source>
        <dbReference type="Proteomes" id="UP000198597"/>
    </source>
</evidence>
<dbReference type="Gene3D" id="3.40.50.12090">
    <property type="match status" value="1"/>
</dbReference>
<feature type="domain" description="MurNAc-LAA" evidence="1">
    <location>
        <begin position="62"/>
        <end position="168"/>
    </location>
</feature>
<protein>
    <submittedName>
        <fullName evidence="2">N-acetylmuramoyl-L-alanine amidase</fullName>
    </submittedName>
</protein>
<gene>
    <name evidence="2" type="ORF">SAMN04488529_101370</name>
</gene>
<keyword evidence="3" id="KW-1185">Reference proteome</keyword>
<dbReference type="SMART" id="SM00646">
    <property type="entry name" value="Ami_3"/>
    <property type="match status" value="1"/>
</dbReference>
<dbReference type="RefSeq" id="WP_089965207.1">
    <property type="nucleotide sequence ID" value="NZ_FNJM01000001.1"/>
</dbReference>
<evidence type="ECO:0000313" key="2">
    <source>
        <dbReference type="EMBL" id="SDO76951.1"/>
    </source>
</evidence>
<dbReference type="AlphaFoldDB" id="A0A1H0M9G7"/>